<dbReference type="STRING" id="948102.BKG76_19785"/>
<dbReference type="PANTHER" id="PTHR42978:SF3">
    <property type="entry name" value="BLR3078 PROTEIN"/>
    <property type="match status" value="1"/>
</dbReference>
<accession>A0A1S1L2N8</accession>
<evidence type="ECO:0000256" key="1">
    <source>
        <dbReference type="ARBA" id="ARBA00007749"/>
    </source>
</evidence>
<dbReference type="GO" id="GO:0016787">
    <property type="term" value="F:hydrolase activity"/>
    <property type="evidence" value="ECO:0007669"/>
    <property type="project" value="UniProtKB-KW"/>
</dbReference>
<sequence>MRIHHLNCGSMAPLGKRLLEGKGAPWQRGRLVCHCLLIDTGAKLILVDTGFGLRDIADPVGRIGRPLQLLLNPAFAEGETAVRRVEALGYDPADVSDIVLTHHDHDHVGGVDDFPHARLHVHALEAESIRSQLTLHDRVRYSGQSDLMNRRRGRDRWVEYSIGGDWWFGFEAARQLSGLSEEIAIIQLAGHSRGHVGVVIDTGGVGRPRWLVHAGDAFMHPGEMSPDPRCPMVLRVFQNLVQADATSRLYNAQRLRELAVREDVQIINAHNPYYLDHVAAAGERTQGAVR</sequence>
<dbReference type="InterPro" id="IPR001279">
    <property type="entry name" value="Metallo-B-lactamas"/>
</dbReference>
<dbReference type="CDD" id="cd07742">
    <property type="entry name" value="metallo-hydrolase-like_MBL-fold"/>
    <property type="match status" value="1"/>
</dbReference>
<dbReference type="OrthoDB" id="3196337at2"/>
<keyword evidence="4" id="KW-0862">Zinc</keyword>
<evidence type="ECO:0000259" key="5">
    <source>
        <dbReference type="SMART" id="SM00849"/>
    </source>
</evidence>
<evidence type="ECO:0000256" key="3">
    <source>
        <dbReference type="ARBA" id="ARBA00022801"/>
    </source>
</evidence>
<keyword evidence="2" id="KW-0479">Metal-binding</keyword>
<reference evidence="6 7" key="1">
    <citation type="submission" date="2016-10" db="EMBL/GenBank/DDBJ databases">
        <title>Evaluation of Human, Veterinary and Environmental Mycobacterium chelonae Isolates by Core Genome Phylogenomic Analysis, Targeted Gene Comparison, and Anti-microbial Susceptibility Patterns: A Tale of Mistaken Identities.</title>
        <authorList>
            <person name="Fogelson S.B."/>
            <person name="Camus A.C."/>
            <person name="Lorenz W."/>
            <person name="Vasireddy R."/>
            <person name="Vasireddy S."/>
            <person name="Smith T."/>
            <person name="Brown-Elliott B.A."/>
            <person name="Wallace R.J.Jr."/>
            <person name="Hasan N.A."/>
            <person name="Reischl U."/>
            <person name="Sanchez S."/>
        </authorList>
    </citation>
    <scope>NUCLEOTIDE SEQUENCE [LARGE SCALE GENOMIC DNA]</scope>
    <source>
        <strain evidence="6 7">1559</strain>
    </source>
</reference>
<evidence type="ECO:0000313" key="6">
    <source>
        <dbReference type="EMBL" id="OHU18789.1"/>
    </source>
</evidence>
<keyword evidence="3" id="KW-0378">Hydrolase</keyword>
<dbReference type="SMART" id="SM00849">
    <property type="entry name" value="Lactamase_B"/>
    <property type="match status" value="1"/>
</dbReference>
<dbReference type="SUPFAM" id="SSF56281">
    <property type="entry name" value="Metallo-hydrolase/oxidoreductase"/>
    <property type="match status" value="1"/>
</dbReference>
<name>A0A1S1L2N8_9MYCO</name>
<comment type="similarity">
    <text evidence="1">Belongs to the metallo-beta-lactamase superfamily.</text>
</comment>
<dbReference type="InterPro" id="IPR036866">
    <property type="entry name" value="RibonucZ/Hydroxyglut_hydro"/>
</dbReference>
<protein>
    <recommendedName>
        <fullName evidence="5">Metallo-beta-lactamase domain-containing protein</fullName>
    </recommendedName>
</protein>
<evidence type="ECO:0000256" key="4">
    <source>
        <dbReference type="ARBA" id="ARBA00022833"/>
    </source>
</evidence>
<evidence type="ECO:0000313" key="7">
    <source>
        <dbReference type="Proteomes" id="UP000179616"/>
    </source>
</evidence>
<dbReference type="GO" id="GO:0046872">
    <property type="term" value="F:metal ion binding"/>
    <property type="evidence" value="ECO:0007669"/>
    <property type="project" value="UniProtKB-KW"/>
</dbReference>
<proteinExistence type="inferred from homology"/>
<dbReference type="InterPro" id="IPR051013">
    <property type="entry name" value="MBL_superfamily_lactonases"/>
</dbReference>
<dbReference type="AlphaFoldDB" id="A0A1S1L2N8"/>
<dbReference type="Pfam" id="PF00753">
    <property type="entry name" value="Lactamase_B"/>
    <property type="match status" value="1"/>
</dbReference>
<dbReference type="EMBL" id="MLIK01000024">
    <property type="protein sequence ID" value="OHU18789.1"/>
    <property type="molecule type" value="Genomic_DNA"/>
</dbReference>
<evidence type="ECO:0000256" key="2">
    <source>
        <dbReference type="ARBA" id="ARBA00022723"/>
    </source>
</evidence>
<dbReference type="Proteomes" id="UP000179616">
    <property type="component" value="Unassembled WGS sequence"/>
</dbReference>
<gene>
    <name evidence="6" type="ORF">BKG76_19785</name>
</gene>
<dbReference type="PANTHER" id="PTHR42978">
    <property type="entry name" value="QUORUM-QUENCHING LACTONASE YTNP-RELATED-RELATED"/>
    <property type="match status" value="1"/>
</dbReference>
<feature type="domain" description="Metallo-beta-lactamase" evidence="5">
    <location>
        <begin position="32"/>
        <end position="270"/>
    </location>
</feature>
<organism evidence="6 7">
    <name type="scientific">Mycobacteroides franklinii</name>
    <dbReference type="NCBI Taxonomy" id="948102"/>
    <lineage>
        <taxon>Bacteria</taxon>
        <taxon>Bacillati</taxon>
        <taxon>Actinomycetota</taxon>
        <taxon>Actinomycetes</taxon>
        <taxon>Mycobacteriales</taxon>
        <taxon>Mycobacteriaceae</taxon>
        <taxon>Mycobacteroides</taxon>
    </lineage>
</organism>
<comment type="caution">
    <text evidence="6">The sequence shown here is derived from an EMBL/GenBank/DDBJ whole genome shotgun (WGS) entry which is preliminary data.</text>
</comment>
<dbReference type="Gene3D" id="3.60.15.10">
    <property type="entry name" value="Ribonuclease Z/Hydroxyacylglutathione hydrolase-like"/>
    <property type="match status" value="1"/>
</dbReference>